<evidence type="ECO:0000256" key="1">
    <source>
        <dbReference type="ARBA" id="ARBA00010515"/>
    </source>
</evidence>
<dbReference type="Gene3D" id="3.40.50.1820">
    <property type="entry name" value="alpha/beta hydrolase"/>
    <property type="match status" value="1"/>
</dbReference>
<accession>A0A7C8ZR09</accession>
<evidence type="ECO:0000313" key="4">
    <source>
        <dbReference type="EMBL" id="MBA4649559.1"/>
    </source>
</evidence>
<reference evidence="4" key="1">
    <citation type="journal article" date="2013" name="J. Plant Res.">
        <title>Effect of fungi and light on seed germination of three Opuntia species from semiarid lands of central Mexico.</title>
        <authorList>
            <person name="Delgado-Sanchez P."/>
            <person name="Jimenez-Bremont J.F."/>
            <person name="Guerrero-Gonzalez Mde L."/>
            <person name="Flores J."/>
        </authorList>
    </citation>
    <scope>NUCLEOTIDE SEQUENCE</scope>
    <source>
        <tissue evidence="4">Cladode</tissue>
    </source>
</reference>
<dbReference type="PANTHER" id="PTHR23024:SF551">
    <property type="entry name" value="2-HYDROXYISOFLAVANONE DEHYDRATASE-LIKE"/>
    <property type="match status" value="1"/>
</dbReference>
<feature type="signal peptide" evidence="2">
    <location>
        <begin position="1"/>
        <end position="22"/>
    </location>
</feature>
<dbReference type="SUPFAM" id="SSF53474">
    <property type="entry name" value="alpha/beta-Hydrolases"/>
    <property type="match status" value="1"/>
</dbReference>
<sequence>MANLHHTLSLLLLTLILPLSSPSQLQKQEDPIRIDPYIIDYRNGTVVAATNTITVPPPNDSNVQSKDIEITYSGRPLRARVFLPARPEPSRKIPILVYFHGGAFCIGSPRSELDSRFVARVVAEAHVIALSLDYTLFPNGVVPAPYDDAWAFLKWVAAHRLAAHVPESDPWLARFGDVDRIFVGGDSAGGNIVHNMAIRAGQTGTVGLTGAFLAMPYFLGSSRVGREPDITTSCNFKIWAYVCPNCKAGVDDPVINPFGPGAPSLRDLGCERMLVYVAEVDELRERDLLYYEQVKKSGWPGRIELVEAKGERHVFHILTPDRPATAKLIQDLAKFLNA</sequence>
<dbReference type="InterPro" id="IPR050466">
    <property type="entry name" value="Carboxylest/Gibb_receptor"/>
</dbReference>
<dbReference type="EMBL" id="GISG01161069">
    <property type="protein sequence ID" value="MBA4649559.1"/>
    <property type="molecule type" value="Transcribed_RNA"/>
</dbReference>
<dbReference type="EMBL" id="GISG01161070">
    <property type="protein sequence ID" value="MBA4649560.1"/>
    <property type="molecule type" value="Transcribed_RNA"/>
</dbReference>
<feature type="domain" description="Alpha/beta hydrolase fold-3" evidence="3">
    <location>
        <begin position="96"/>
        <end position="316"/>
    </location>
</feature>
<comment type="similarity">
    <text evidence="1">Belongs to the 'GDXG' lipolytic enzyme family.</text>
</comment>
<reference evidence="4" key="2">
    <citation type="submission" date="2020-07" db="EMBL/GenBank/DDBJ databases">
        <authorList>
            <person name="Vera ALvarez R."/>
            <person name="Arias-Moreno D.M."/>
            <person name="Jimenez-Jacinto V."/>
            <person name="Jimenez-Bremont J.F."/>
            <person name="Swaminathan K."/>
            <person name="Moose S.P."/>
            <person name="Guerrero-Gonzalez M.L."/>
            <person name="Marino-Ramirez L."/>
            <person name="Landsman D."/>
            <person name="Rodriguez-Kessler M."/>
            <person name="Delgado-Sanchez P."/>
        </authorList>
    </citation>
    <scope>NUCLEOTIDE SEQUENCE</scope>
    <source>
        <tissue evidence="4">Cladode</tissue>
    </source>
</reference>
<evidence type="ECO:0000256" key="2">
    <source>
        <dbReference type="SAM" id="SignalP"/>
    </source>
</evidence>
<dbReference type="InterPro" id="IPR029058">
    <property type="entry name" value="AB_hydrolase_fold"/>
</dbReference>
<dbReference type="AlphaFoldDB" id="A0A7C8ZR09"/>
<dbReference type="InterPro" id="IPR013094">
    <property type="entry name" value="AB_hydrolase_3"/>
</dbReference>
<feature type="chain" id="PRO_5033586689" description="Alpha/beta hydrolase fold-3 domain-containing protein" evidence="2">
    <location>
        <begin position="23"/>
        <end position="338"/>
    </location>
</feature>
<dbReference type="GO" id="GO:0016787">
    <property type="term" value="F:hydrolase activity"/>
    <property type="evidence" value="ECO:0007669"/>
    <property type="project" value="InterPro"/>
</dbReference>
<name>A0A7C8ZR09_OPUST</name>
<keyword evidence="2" id="KW-0732">Signal</keyword>
<protein>
    <recommendedName>
        <fullName evidence="3">Alpha/beta hydrolase fold-3 domain-containing protein</fullName>
    </recommendedName>
</protein>
<evidence type="ECO:0000259" key="3">
    <source>
        <dbReference type="Pfam" id="PF07859"/>
    </source>
</evidence>
<dbReference type="Pfam" id="PF07859">
    <property type="entry name" value="Abhydrolase_3"/>
    <property type="match status" value="1"/>
</dbReference>
<dbReference type="PANTHER" id="PTHR23024">
    <property type="entry name" value="ARYLACETAMIDE DEACETYLASE"/>
    <property type="match status" value="1"/>
</dbReference>
<proteinExistence type="inferred from homology"/>
<organism evidence="4">
    <name type="scientific">Opuntia streptacantha</name>
    <name type="common">Prickly pear cactus</name>
    <name type="synonym">Opuntia cardona</name>
    <dbReference type="NCBI Taxonomy" id="393608"/>
    <lineage>
        <taxon>Eukaryota</taxon>
        <taxon>Viridiplantae</taxon>
        <taxon>Streptophyta</taxon>
        <taxon>Embryophyta</taxon>
        <taxon>Tracheophyta</taxon>
        <taxon>Spermatophyta</taxon>
        <taxon>Magnoliopsida</taxon>
        <taxon>eudicotyledons</taxon>
        <taxon>Gunneridae</taxon>
        <taxon>Pentapetalae</taxon>
        <taxon>Caryophyllales</taxon>
        <taxon>Cactineae</taxon>
        <taxon>Cactaceae</taxon>
        <taxon>Opuntioideae</taxon>
        <taxon>Opuntia</taxon>
    </lineage>
</organism>